<evidence type="ECO:0000256" key="1">
    <source>
        <dbReference type="ARBA" id="ARBA00004370"/>
    </source>
</evidence>
<dbReference type="EMBL" id="BTSY01000006">
    <property type="protein sequence ID" value="GMT34807.1"/>
    <property type="molecule type" value="Genomic_DNA"/>
</dbReference>
<feature type="non-terminal residue" evidence="7">
    <location>
        <position position="100"/>
    </location>
</feature>
<protein>
    <submittedName>
        <fullName evidence="7">Uncharacterized protein</fullName>
    </submittedName>
</protein>
<evidence type="ECO:0000256" key="3">
    <source>
        <dbReference type="ARBA" id="ARBA00022692"/>
    </source>
</evidence>
<keyword evidence="8" id="KW-1185">Reference proteome</keyword>
<evidence type="ECO:0000256" key="6">
    <source>
        <dbReference type="ARBA" id="ARBA00023180"/>
    </source>
</evidence>
<evidence type="ECO:0000256" key="5">
    <source>
        <dbReference type="ARBA" id="ARBA00023136"/>
    </source>
</evidence>
<evidence type="ECO:0000256" key="2">
    <source>
        <dbReference type="ARBA" id="ARBA00010532"/>
    </source>
</evidence>
<dbReference type="GO" id="GO:0016020">
    <property type="term" value="C:membrane"/>
    <property type="evidence" value="ECO:0007669"/>
    <property type="project" value="UniProtKB-SubCell"/>
</dbReference>
<feature type="non-terminal residue" evidence="7">
    <location>
        <position position="1"/>
    </location>
</feature>
<evidence type="ECO:0000256" key="4">
    <source>
        <dbReference type="ARBA" id="ARBA00022989"/>
    </source>
</evidence>
<evidence type="ECO:0000313" key="8">
    <source>
        <dbReference type="Proteomes" id="UP001432322"/>
    </source>
</evidence>
<keyword evidence="3" id="KW-0812">Transmembrane</keyword>
<keyword evidence="5" id="KW-0472">Membrane</keyword>
<gene>
    <name evidence="7" type="ORF">PFISCL1PPCAC_26104</name>
</gene>
<dbReference type="PANTHER" id="PTHR11923:SF55">
    <property type="entry name" value="SCAVENGER RECEPTOR (CD36 FAMILY) RELATED"/>
    <property type="match status" value="1"/>
</dbReference>
<dbReference type="AlphaFoldDB" id="A0AAV5WS06"/>
<proteinExistence type="inferred from homology"/>
<dbReference type="GO" id="GO:0005737">
    <property type="term" value="C:cytoplasm"/>
    <property type="evidence" value="ECO:0007669"/>
    <property type="project" value="TreeGrafter"/>
</dbReference>
<comment type="subcellular location">
    <subcellularLocation>
        <location evidence="1">Membrane</location>
    </subcellularLocation>
</comment>
<comment type="similarity">
    <text evidence="2">Belongs to the CD36 family.</text>
</comment>
<sequence length="100" mass="10742">SCPTCTEADQFVVPNLAYAASAYIASHNDVHTFIQTLLDLATLITGSSPVHTVEAGEFIFESFHDPLIALQHSTLIKMILGLMNGTLFGVTLPNYPHAGL</sequence>
<dbReference type="Proteomes" id="UP001432322">
    <property type="component" value="Unassembled WGS sequence"/>
</dbReference>
<accession>A0AAV5WS06</accession>
<keyword evidence="4" id="KW-1133">Transmembrane helix</keyword>
<dbReference type="PANTHER" id="PTHR11923">
    <property type="entry name" value="SCAVENGER RECEPTOR CLASS B TYPE-1 SR-B1"/>
    <property type="match status" value="1"/>
</dbReference>
<reference evidence="7" key="1">
    <citation type="submission" date="2023-10" db="EMBL/GenBank/DDBJ databases">
        <title>Genome assembly of Pristionchus species.</title>
        <authorList>
            <person name="Yoshida K."/>
            <person name="Sommer R.J."/>
        </authorList>
    </citation>
    <scope>NUCLEOTIDE SEQUENCE</scope>
    <source>
        <strain evidence="7">RS5133</strain>
    </source>
</reference>
<name>A0AAV5WS06_9BILA</name>
<comment type="caution">
    <text evidence="7">The sequence shown here is derived from an EMBL/GenBank/DDBJ whole genome shotgun (WGS) entry which is preliminary data.</text>
</comment>
<evidence type="ECO:0000313" key="7">
    <source>
        <dbReference type="EMBL" id="GMT34807.1"/>
    </source>
</evidence>
<keyword evidence="6" id="KW-0325">Glycoprotein</keyword>
<dbReference type="GO" id="GO:0005044">
    <property type="term" value="F:scavenger receptor activity"/>
    <property type="evidence" value="ECO:0007669"/>
    <property type="project" value="TreeGrafter"/>
</dbReference>
<organism evidence="7 8">
    <name type="scientific">Pristionchus fissidentatus</name>
    <dbReference type="NCBI Taxonomy" id="1538716"/>
    <lineage>
        <taxon>Eukaryota</taxon>
        <taxon>Metazoa</taxon>
        <taxon>Ecdysozoa</taxon>
        <taxon>Nematoda</taxon>
        <taxon>Chromadorea</taxon>
        <taxon>Rhabditida</taxon>
        <taxon>Rhabditina</taxon>
        <taxon>Diplogasteromorpha</taxon>
        <taxon>Diplogasteroidea</taxon>
        <taxon>Neodiplogasteridae</taxon>
        <taxon>Pristionchus</taxon>
    </lineage>
</organism>
<dbReference type="InterPro" id="IPR002159">
    <property type="entry name" value="CD36_fam"/>
</dbReference>